<sequence length="195" mass="19943">MSADLSNTEDGYVTADDDPAGAVTSAAPPEVPSADSSPCAELFQDAQPGRADSQPSAQPTSPPQPQAHQAEQSGCLAGEARHDGFVAGGKAAETNPDAAAAFGQPHAAKLFLAAPARRGRLLLPGPASAAMHSPDRYHSSKAVSEVCSLLTPWRSSQCRARSPGGRSQAFELSASLLASRQPPMRQADSGGGQIC</sequence>
<gene>
    <name evidence="2" type="ORF">WJX72_009036</name>
</gene>
<evidence type="ECO:0000256" key="1">
    <source>
        <dbReference type="SAM" id="MobiDB-lite"/>
    </source>
</evidence>
<evidence type="ECO:0000313" key="3">
    <source>
        <dbReference type="Proteomes" id="UP001489004"/>
    </source>
</evidence>
<feature type="region of interest" description="Disordered" evidence="1">
    <location>
        <begin position="176"/>
        <end position="195"/>
    </location>
</feature>
<dbReference type="EMBL" id="JALJOR010000004">
    <property type="protein sequence ID" value="KAK9818225.1"/>
    <property type="molecule type" value="Genomic_DNA"/>
</dbReference>
<accession>A0AAW1QAX3</accession>
<protein>
    <submittedName>
        <fullName evidence="2">Uncharacterized protein</fullName>
    </submittedName>
</protein>
<reference evidence="2 3" key="1">
    <citation type="journal article" date="2024" name="Nat. Commun.">
        <title>Phylogenomics reveals the evolutionary origins of lichenization in chlorophyte algae.</title>
        <authorList>
            <person name="Puginier C."/>
            <person name="Libourel C."/>
            <person name="Otte J."/>
            <person name="Skaloud P."/>
            <person name="Haon M."/>
            <person name="Grisel S."/>
            <person name="Petersen M."/>
            <person name="Berrin J.G."/>
            <person name="Delaux P.M."/>
            <person name="Dal Grande F."/>
            <person name="Keller J."/>
        </authorList>
    </citation>
    <scope>NUCLEOTIDE SEQUENCE [LARGE SCALE GENOMIC DNA]</scope>
    <source>
        <strain evidence="2 3">SAG 2043</strain>
    </source>
</reference>
<keyword evidence="3" id="KW-1185">Reference proteome</keyword>
<comment type="caution">
    <text evidence="2">The sequence shown here is derived from an EMBL/GenBank/DDBJ whole genome shotgun (WGS) entry which is preliminary data.</text>
</comment>
<dbReference type="Proteomes" id="UP001489004">
    <property type="component" value="Unassembled WGS sequence"/>
</dbReference>
<evidence type="ECO:0000313" key="2">
    <source>
        <dbReference type="EMBL" id="KAK9818225.1"/>
    </source>
</evidence>
<proteinExistence type="predicted"/>
<organism evidence="2 3">
    <name type="scientific">[Myrmecia] bisecta</name>
    <dbReference type="NCBI Taxonomy" id="41462"/>
    <lineage>
        <taxon>Eukaryota</taxon>
        <taxon>Viridiplantae</taxon>
        <taxon>Chlorophyta</taxon>
        <taxon>core chlorophytes</taxon>
        <taxon>Trebouxiophyceae</taxon>
        <taxon>Trebouxiales</taxon>
        <taxon>Trebouxiaceae</taxon>
        <taxon>Myrmecia</taxon>
    </lineage>
</organism>
<feature type="region of interest" description="Disordered" evidence="1">
    <location>
        <begin position="1"/>
        <end position="92"/>
    </location>
</feature>
<dbReference type="AlphaFoldDB" id="A0AAW1QAX3"/>
<name>A0AAW1QAX3_9CHLO</name>